<dbReference type="EMBL" id="HBNR01028494">
    <property type="protein sequence ID" value="CAE4581556.1"/>
    <property type="molecule type" value="Transcribed_RNA"/>
</dbReference>
<sequence length="299" mass="32190">MALNIIIKNTFLDVEEVDGSGSPCGSARRSSSVPCTWRPWHSFDNGNCEVPASTRSLASTAASEEDLGDGQVGLLNDVDARDFLPSKKASFLNPQAAEFQMPAPYEPQVPTTTPVTPLSTRLNPEARAFEPTPVQQQQQIGGGLPAEIWAVINSAKLALTASPHVASVKVTEGALGQTTTIVTEVHSNMGQYGARETLNVVKAALLGAAARSQMTYILGWGAVPFQDMPGDAGFKGMIGSVPTTMQDSICWDTYQKGYCPRRALCRWCHPLETDLAPLRVILERSNTGNDRFEVPPTNM</sequence>
<feature type="domain" description="C3H1-type" evidence="2">
    <location>
        <begin position="244"/>
        <end position="272"/>
    </location>
</feature>
<dbReference type="GO" id="GO:0008270">
    <property type="term" value="F:zinc ion binding"/>
    <property type="evidence" value="ECO:0007669"/>
    <property type="project" value="UniProtKB-KW"/>
</dbReference>
<dbReference type="InterPro" id="IPR000571">
    <property type="entry name" value="Znf_CCCH"/>
</dbReference>
<gene>
    <name evidence="3" type="ORF">AMON00008_LOCUS19370</name>
</gene>
<keyword evidence="1" id="KW-0479">Metal-binding</keyword>
<accession>A0A7S4V7N5</accession>
<feature type="zinc finger region" description="C3H1-type" evidence="1">
    <location>
        <begin position="244"/>
        <end position="272"/>
    </location>
</feature>
<organism evidence="3">
    <name type="scientific">Alexandrium monilatum</name>
    <dbReference type="NCBI Taxonomy" id="311494"/>
    <lineage>
        <taxon>Eukaryota</taxon>
        <taxon>Sar</taxon>
        <taxon>Alveolata</taxon>
        <taxon>Dinophyceae</taxon>
        <taxon>Gonyaulacales</taxon>
        <taxon>Pyrocystaceae</taxon>
        <taxon>Alexandrium</taxon>
    </lineage>
</organism>
<dbReference type="PROSITE" id="PS50103">
    <property type="entry name" value="ZF_C3H1"/>
    <property type="match status" value="1"/>
</dbReference>
<keyword evidence="1" id="KW-0863">Zinc-finger</keyword>
<protein>
    <recommendedName>
        <fullName evidence="2">C3H1-type domain-containing protein</fullName>
    </recommendedName>
</protein>
<evidence type="ECO:0000259" key="2">
    <source>
        <dbReference type="PROSITE" id="PS50103"/>
    </source>
</evidence>
<proteinExistence type="predicted"/>
<name>A0A7S4V7N5_9DINO</name>
<reference evidence="3" key="1">
    <citation type="submission" date="2021-01" db="EMBL/GenBank/DDBJ databases">
        <authorList>
            <person name="Corre E."/>
            <person name="Pelletier E."/>
            <person name="Niang G."/>
            <person name="Scheremetjew M."/>
            <person name="Finn R."/>
            <person name="Kale V."/>
            <person name="Holt S."/>
            <person name="Cochrane G."/>
            <person name="Meng A."/>
            <person name="Brown T."/>
            <person name="Cohen L."/>
        </authorList>
    </citation>
    <scope>NUCLEOTIDE SEQUENCE</scope>
    <source>
        <strain evidence="3">CCMP3105</strain>
    </source>
</reference>
<dbReference type="AlphaFoldDB" id="A0A7S4V7N5"/>
<evidence type="ECO:0000313" key="3">
    <source>
        <dbReference type="EMBL" id="CAE4581556.1"/>
    </source>
</evidence>
<keyword evidence="1" id="KW-0862">Zinc</keyword>
<evidence type="ECO:0000256" key="1">
    <source>
        <dbReference type="PROSITE-ProRule" id="PRU00723"/>
    </source>
</evidence>